<evidence type="ECO:0000256" key="1">
    <source>
        <dbReference type="ARBA" id="ARBA00022741"/>
    </source>
</evidence>
<evidence type="ECO:0000256" key="3">
    <source>
        <dbReference type="ARBA" id="ARBA00022806"/>
    </source>
</evidence>
<dbReference type="SMART" id="SM00490">
    <property type="entry name" value="HELICc"/>
    <property type="match status" value="1"/>
</dbReference>
<gene>
    <name evidence="11" type="ORF">Aau02nite_36120</name>
</gene>
<evidence type="ECO:0000256" key="4">
    <source>
        <dbReference type="ARBA" id="ARBA00022840"/>
    </source>
</evidence>
<comment type="caution">
    <text evidence="11">The sequence shown here is derived from an EMBL/GenBank/DDBJ whole genome shotgun (WGS) entry which is preliminary data.</text>
</comment>
<dbReference type="CDD" id="cd00268">
    <property type="entry name" value="DEADc"/>
    <property type="match status" value="1"/>
</dbReference>
<protein>
    <submittedName>
        <fullName evidence="11">DEAD/DEAH box helicase</fullName>
    </submittedName>
</protein>
<dbReference type="InterPro" id="IPR050079">
    <property type="entry name" value="DEAD_box_RNA_helicase"/>
</dbReference>
<keyword evidence="4" id="KW-0067">ATP-binding</keyword>
<evidence type="ECO:0000313" key="11">
    <source>
        <dbReference type="EMBL" id="GIM69456.1"/>
    </source>
</evidence>
<feature type="compositionally biased region" description="Basic and acidic residues" evidence="7">
    <location>
        <begin position="440"/>
        <end position="459"/>
    </location>
</feature>
<feature type="domain" description="DEAD-box RNA helicase Q" evidence="10">
    <location>
        <begin position="49"/>
        <end position="77"/>
    </location>
</feature>
<evidence type="ECO:0000259" key="10">
    <source>
        <dbReference type="PROSITE" id="PS51195"/>
    </source>
</evidence>
<dbReference type="PROSITE" id="PS51195">
    <property type="entry name" value="Q_MOTIF"/>
    <property type="match status" value="1"/>
</dbReference>
<keyword evidence="3 11" id="KW-0347">Helicase</keyword>
<dbReference type="Pfam" id="PF00271">
    <property type="entry name" value="Helicase_C"/>
    <property type="match status" value="1"/>
</dbReference>
<dbReference type="EMBL" id="BOQL01000027">
    <property type="protein sequence ID" value="GIM69456.1"/>
    <property type="molecule type" value="Genomic_DNA"/>
</dbReference>
<dbReference type="GO" id="GO:0005829">
    <property type="term" value="C:cytosol"/>
    <property type="evidence" value="ECO:0007669"/>
    <property type="project" value="TreeGrafter"/>
</dbReference>
<sequence>MTTFADPSTFPSVAEVLAESGGTTSTDAPEAIQVTPEAEVEQIITPAVPTFAELGIPAELVRVLSREGITTPFEIQAATMPDALAGRDVLGRGQTGSGKTLAFGLPLLARVAKSGRALPHQPKALILVPTRELAMQVADALTPLGRSVGVFLKTAVGGVPYDRQMDALRRGVEVIVATPGRLGDLIERGACRLDAVEVTVLDEADQMADMGFLPEVTELLSKTPADAQRLLFSATLDGDVDALVKRFMHDPVTHSTNPAEASVSTMEHHMLLIPPHDKFPITASIANRAGKTIVFARTQMGVDRLVDQLAAVGVRAGALHGGKTQRVRTRTLAEFKEGRTNVLVATDVAARGIHVDGISLVMHVDPPKDPKDYLHRAGRTARAGESGAVVTLVLPKQRRTTASMMLKAGVTPSELRVRLGDEQLASVTGAREPSGVPVKIEPEPRERGDRPRRFGDRPQRGGSSYGDRSRGGSSYGDRPRTGGDRSFGDRPRGSFSGGSGGGGGDRSFGDRPRGGEQRTYGDRPAGDRSYADRPATGGDRPTGDRASFADRQRGFGERTARNLGERPAGFRREPARNDRRETGNGRFSTGRPAHTH</sequence>
<organism evidence="11 12">
    <name type="scientific">Actinoplanes auranticolor</name>
    <dbReference type="NCBI Taxonomy" id="47988"/>
    <lineage>
        <taxon>Bacteria</taxon>
        <taxon>Bacillati</taxon>
        <taxon>Actinomycetota</taxon>
        <taxon>Actinomycetes</taxon>
        <taxon>Micromonosporales</taxon>
        <taxon>Micromonosporaceae</taxon>
        <taxon>Actinoplanes</taxon>
    </lineage>
</organism>
<feature type="compositionally biased region" description="Low complexity" evidence="7">
    <location>
        <begin position="460"/>
        <end position="476"/>
    </location>
</feature>
<dbReference type="GO" id="GO:0005524">
    <property type="term" value="F:ATP binding"/>
    <property type="evidence" value="ECO:0007669"/>
    <property type="project" value="UniProtKB-KW"/>
</dbReference>
<dbReference type="InterPro" id="IPR014001">
    <property type="entry name" value="Helicase_ATP-bd"/>
</dbReference>
<dbReference type="InterPro" id="IPR014014">
    <property type="entry name" value="RNA_helicase_DEAD_Q_motif"/>
</dbReference>
<keyword evidence="1" id="KW-0547">Nucleotide-binding</keyword>
<dbReference type="InterPro" id="IPR011545">
    <property type="entry name" value="DEAD/DEAH_box_helicase_dom"/>
</dbReference>
<dbReference type="GO" id="GO:0016787">
    <property type="term" value="F:hydrolase activity"/>
    <property type="evidence" value="ECO:0007669"/>
    <property type="project" value="UniProtKB-KW"/>
</dbReference>
<dbReference type="InterPro" id="IPR001650">
    <property type="entry name" value="Helicase_C-like"/>
</dbReference>
<dbReference type="GO" id="GO:0003676">
    <property type="term" value="F:nucleic acid binding"/>
    <property type="evidence" value="ECO:0007669"/>
    <property type="project" value="InterPro"/>
</dbReference>
<dbReference type="InterPro" id="IPR044742">
    <property type="entry name" value="DEAD/DEAH_RhlB"/>
</dbReference>
<comment type="similarity">
    <text evidence="5">Belongs to the DEAD box helicase family.</text>
</comment>
<dbReference type="SUPFAM" id="SSF52540">
    <property type="entry name" value="P-loop containing nucleoside triphosphate hydrolases"/>
    <property type="match status" value="1"/>
</dbReference>
<dbReference type="Pfam" id="PF00270">
    <property type="entry name" value="DEAD"/>
    <property type="match status" value="1"/>
</dbReference>
<evidence type="ECO:0000259" key="9">
    <source>
        <dbReference type="PROSITE" id="PS51194"/>
    </source>
</evidence>
<proteinExistence type="inferred from homology"/>
<evidence type="ECO:0000256" key="2">
    <source>
        <dbReference type="ARBA" id="ARBA00022801"/>
    </source>
</evidence>
<dbReference type="PROSITE" id="PS51194">
    <property type="entry name" value="HELICASE_CTER"/>
    <property type="match status" value="1"/>
</dbReference>
<dbReference type="GO" id="GO:0003724">
    <property type="term" value="F:RNA helicase activity"/>
    <property type="evidence" value="ECO:0007669"/>
    <property type="project" value="InterPro"/>
</dbReference>
<dbReference type="CDD" id="cd18787">
    <property type="entry name" value="SF2_C_DEAD"/>
    <property type="match status" value="1"/>
</dbReference>
<feature type="region of interest" description="Disordered" evidence="7">
    <location>
        <begin position="424"/>
        <end position="596"/>
    </location>
</feature>
<evidence type="ECO:0000256" key="6">
    <source>
        <dbReference type="PROSITE-ProRule" id="PRU00552"/>
    </source>
</evidence>
<name>A0A919VMV5_9ACTN</name>
<dbReference type="AlphaFoldDB" id="A0A919VMV5"/>
<accession>A0A919VMV5</accession>
<dbReference type="PANTHER" id="PTHR47959:SF13">
    <property type="entry name" value="ATP-DEPENDENT RNA HELICASE RHLE"/>
    <property type="match status" value="1"/>
</dbReference>
<dbReference type="PANTHER" id="PTHR47959">
    <property type="entry name" value="ATP-DEPENDENT RNA HELICASE RHLE-RELATED"/>
    <property type="match status" value="1"/>
</dbReference>
<feature type="compositionally biased region" description="Gly residues" evidence="7">
    <location>
        <begin position="495"/>
        <end position="506"/>
    </location>
</feature>
<feature type="domain" description="Helicase C-terminal" evidence="9">
    <location>
        <begin position="280"/>
        <end position="423"/>
    </location>
</feature>
<feature type="compositionally biased region" description="Basic and acidic residues" evidence="7">
    <location>
        <begin position="507"/>
        <end position="531"/>
    </location>
</feature>
<reference evidence="11" key="1">
    <citation type="submission" date="2021-03" db="EMBL/GenBank/DDBJ databases">
        <title>Whole genome shotgun sequence of Actinoplanes auranticolor NBRC 12245.</title>
        <authorList>
            <person name="Komaki H."/>
            <person name="Tamura T."/>
        </authorList>
    </citation>
    <scope>NUCLEOTIDE SEQUENCE</scope>
    <source>
        <strain evidence="11">NBRC 12245</strain>
    </source>
</reference>
<dbReference type="Proteomes" id="UP000681340">
    <property type="component" value="Unassembled WGS sequence"/>
</dbReference>
<keyword evidence="2" id="KW-0378">Hydrolase</keyword>
<evidence type="ECO:0000256" key="7">
    <source>
        <dbReference type="SAM" id="MobiDB-lite"/>
    </source>
</evidence>
<evidence type="ECO:0000313" key="12">
    <source>
        <dbReference type="Proteomes" id="UP000681340"/>
    </source>
</evidence>
<feature type="short sequence motif" description="Q motif" evidence="6">
    <location>
        <begin position="49"/>
        <end position="77"/>
    </location>
</feature>
<evidence type="ECO:0000259" key="8">
    <source>
        <dbReference type="PROSITE" id="PS51192"/>
    </source>
</evidence>
<feature type="compositionally biased region" description="Basic and acidic residues" evidence="7">
    <location>
        <begin position="541"/>
        <end position="583"/>
    </location>
</feature>
<dbReference type="SMART" id="SM00487">
    <property type="entry name" value="DEXDc"/>
    <property type="match status" value="1"/>
</dbReference>
<feature type="compositionally biased region" description="Basic and acidic residues" evidence="7">
    <location>
        <begin position="477"/>
        <end position="492"/>
    </location>
</feature>
<keyword evidence="12" id="KW-1185">Reference proteome</keyword>
<dbReference type="RefSeq" id="WP_246595235.1">
    <property type="nucleotide sequence ID" value="NZ_BAABEA010000021.1"/>
</dbReference>
<dbReference type="InterPro" id="IPR027417">
    <property type="entry name" value="P-loop_NTPase"/>
</dbReference>
<dbReference type="Gene3D" id="3.40.50.300">
    <property type="entry name" value="P-loop containing nucleotide triphosphate hydrolases"/>
    <property type="match status" value="2"/>
</dbReference>
<dbReference type="PROSITE" id="PS51192">
    <property type="entry name" value="HELICASE_ATP_BIND_1"/>
    <property type="match status" value="1"/>
</dbReference>
<evidence type="ECO:0000256" key="5">
    <source>
        <dbReference type="ARBA" id="ARBA00038437"/>
    </source>
</evidence>
<feature type="domain" description="Helicase ATP-binding" evidence="8">
    <location>
        <begin position="80"/>
        <end position="254"/>
    </location>
</feature>